<evidence type="ECO:0000256" key="5">
    <source>
        <dbReference type="ARBA" id="ARBA00022842"/>
    </source>
</evidence>
<dbReference type="Gene3D" id="3.90.79.10">
    <property type="entry name" value="Nucleoside Triphosphate Pyrophosphohydrolase"/>
    <property type="match status" value="1"/>
</dbReference>
<accession>A0A562QHT0</accession>
<dbReference type="Pfam" id="PF00293">
    <property type="entry name" value="NUDIX"/>
    <property type="match status" value="1"/>
</dbReference>
<proteinExistence type="predicted"/>
<keyword evidence="3" id="KW-0479">Metal-binding</keyword>
<dbReference type="GO" id="GO:0046872">
    <property type="term" value="F:metal ion binding"/>
    <property type="evidence" value="ECO:0007669"/>
    <property type="project" value="UniProtKB-KW"/>
</dbReference>
<evidence type="ECO:0000256" key="2">
    <source>
        <dbReference type="ARBA" id="ARBA00001946"/>
    </source>
</evidence>
<protein>
    <submittedName>
        <fullName evidence="8">NUDIX domain-containing protein</fullName>
    </submittedName>
</protein>
<evidence type="ECO:0000256" key="4">
    <source>
        <dbReference type="ARBA" id="ARBA00022801"/>
    </source>
</evidence>
<comment type="cofactor">
    <cofactor evidence="2">
        <name>Mg(2+)</name>
        <dbReference type="ChEBI" id="CHEBI:18420"/>
    </cofactor>
</comment>
<dbReference type="CDD" id="cd03426">
    <property type="entry name" value="NUDIX_CoAse_Nudt7"/>
    <property type="match status" value="1"/>
</dbReference>
<reference evidence="8 9" key="1">
    <citation type="journal article" date="2015" name="Stand. Genomic Sci.">
        <title>Genomic Encyclopedia of Bacterial and Archaeal Type Strains, Phase III: the genomes of soil and plant-associated and newly described type strains.</title>
        <authorList>
            <person name="Whitman W.B."/>
            <person name="Woyke T."/>
            <person name="Klenk H.P."/>
            <person name="Zhou Y."/>
            <person name="Lilburn T.G."/>
            <person name="Beck B.J."/>
            <person name="De Vos P."/>
            <person name="Vandamme P."/>
            <person name="Eisen J.A."/>
            <person name="Garrity G."/>
            <person name="Hugenholtz P."/>
            <person name="Kyrpides N.C."/>
        </authorList>
    </citation>
    <scope>NUCLEOTIDE SEQUENCE [LARGE SCALE GENOMIC DNA]</scope>
    <source>
        <strain evidence="8 9">CGMCC 1.10116</strain>
    </source>
</reference>
<keyword evidence="9" id="KW-1185">Reference proteome</keyword>
<keyword evidence="6" id="KW-0464">Manganese</keyword>
<keyword evidence="4" id="KW-0378">Hydrolase</keyword>
<dbReference type="PANTHER" id="PTHR12992:SF11">
    <property type="entry name" value="MITOCHONDRIAL COENZYME A DIPHOSPHATASE NUDT8"/>
    <property type="match status" value="1"/>
</dbReference>
<evidence type="ECO:0000313" key="8">
    <source>
        <dbReference type="EMBL" id="TWI56318.1"/>
    </source>
</evidence>
<organism evidence="8 9">
    <name type="scientific">Halalkalibacter nanhaiisediminis</name>
    <dbReference type="NCBI Taxonomy" id="688079"/>
    <lineage>
        <taxon>Bacteria</taxon>
        <taxon>Bacillati</taxon>
        <taxon>Bacillota</taxon>
        <taxon>Bacilli</taxon>
        <taxon>Bacillales</taxon>
        <taxon>Bacillaceae</taxon>
        <taxon>Halalkalibacter</taxon>
    </lineage>
</organism>
<dbReference type="InterPro" id="IPR015797">
    <property type="entry name" value="NUDIX_hydrolase-like_dom_sf"/>
</dbReference>
<dbReference type="PROSITE" id="PS51462">
    <property type="entry name" value="NUDIX"/>
    <property type="match status" value="1"/>
</dbReference>
<evidence type="ECO:0000259" key="7">
    <source>
        <dbReference type="PROSITE" id="PS51462"/>
    </source>
</evidence>
<comment type="caution">
    <text evidence="8">The sequence shown here is derived from an EMBL/GenBank/DDBJ whole genome shotgun (WGS) entry which is preliminary data.</text>
</comment>
<dbReference type="AlphaFoldDB" id="A0A562QHT0"/>
<comment type="cofactor">
    <cofactor evidence="1">
        <name>Mn(2+)</name>
        <dbReference type="ChEBI" id="CHEBI:29035"/>
    </cofactor>
</comment>
<evidence type="ECO:0000313" key="9">
    <source>
        <dbReference type="Proteomes" id="UP000315711"/>
    </source>
</evidence>
<evidence type="ECO:0000256" key="3">
    <source>
        <dbReference type="ARBA" id="ARBA00022723"/>
    </source>
</evidence>
<dbReference type="InterPro" id="IPR045121">
    <property type="entry name" value="CoAse"/>
</dbReference>
<dbReference type="InterPro" id="IPR000086">
    <property type="entry name" value="NUDIX_hydrolase_dom"/>
</dbReference>
<name>A0A562QHT0_9BACI</name>
<sequence>MIDLSHIQNQLAGRTAGIIGQDQGKHAAVILPLVYDDNELSILFEVRAHHLNSQPGEICFPGGRIDSTDPTPKLAAIRELTEELGVTNDDINLIAPLDILVTPFRGIIYPFVGQLKSIEAIQPNHQEVDHIFTVPLSFLYNYEPERFDMGLRFEPESNFPLQKISNSRAYSSSRKSLIPEIFYYYQDYVIWGLTARILTHFIELTKPR</sequence>
<evidence type="ECO:0000256" key="1">
    <source>
        <dbReference type="ARBA" id="ARBA00001936"/>
    </source>
</evidence>
<gene>
    <name evidence="8" type="ORF">IQ10_02212</name>
</gene>
<evidence type="ECO:0000256" key="6">
    <source>
        <dbReference type="ARBA" id="ARBA00023211"/>
    </source>
</evidence>
<dbReference type="SUPFAM" id="SSF55811">
    <property type="entry name" value="Nudix"/>
    <property type="match status" value="1"/>
</dbReference>
<feature type="domain" description="Nudix hydrolase" evidence="7">
    <location>
        <begin position="24"/>
        <end position="155"/>
    </location>
</feature>
<dbReference type="RefSeq" id="WP_199757415.1">
    <property type="nucleotide sequence ID" value="NZ_VLKZ01000005.1"/>
</dbReference>
<dbReference type="PANTHER" id="PTHR12992">
    <property type="entry name" value="NUDIX HYDROLASE"/>
    <property type="match status" value="1"/>
</dbReference>
<keyword evidence="5" id="KW-0460">Magnesium</keyword>
<dbReference type="GO" id="GO:0010945">
    <property type="term" value="F:coenzyme A diphosphatase activity"/>
    <property type="evidence" value="ECO:0007669"/>
    <property type="project" value="InterPro"/>
</dbReference>
<dbReference type="EMBL" id="VLKZ01000005">
    <property type="protein sequence ID" value="TWI56318.1"/>
    <property type="molecule type" value="Genomic_DNA"/>
</dbReference>
<dbReference type="Proteomes" id="UP000315711">
    <property type="component" value="Unassembled WGS sequence"/>
</dbReference>